<reference evidence="2" key="1">
    <citation type="submission" date="2007-11" db="EMBL/GenBank/DDBJ databases">
        <authorList>
            <person name="Fulton L."/>
            <person name="Clifton S."/>
            <person name="Fulton B."/>
            <person name="Xu J."/>
            <person name="Minx P."/>
            <person name="Pepin K.H."/>
            <person name="Johnson M."/>
            <person name="Thiruvilangam P."/>
            <person name="Bhonagiri V."/>
            <person name="Nash W.E."/>
            <person name="Mardis E.R."/>
            <person name="Wilson R.K."/>
        </authorList>
    </citation>
    <scope>NUCLEOTIDE SEQUENCE [LARGE SCALE GENOMIC DNA]</scope>
    <source>
        <strain evidence="2">DSM 14662</strain>
    </source>
</reference>
<organism evidence="2 3">
    <name type="scientific">Anaerostipes caccae (strain DSM 14662 / CCUG 47493 / JCM 13470 / NCIMB 13811 / L1-92)</name>
    <dbReference type="NCBI Taxonomy" id="411490"/>
    <lineage>
        <taxon>Bacteria</taxon>
        <taxon>Bacillati</taxon>
        <taxon>Bacillota</taxon>
        <taxon>Clostridia</taxon>
        <taxon>Lachnospirales</taxon>
        <taxon>Lachnospiraceae</taxon>
        <taxon>Anaerostipes</taxon>
    </lineage>
</organism>
<evidence type="ECO:0000313" key="2">
    <source>
        <dbReference type="EMBL" id="EDR97901.1"/>
    </source>
</evidence>
<reference evidence="2" key="2">
    <citation type="submission" date="2013-11" db="EMBL/GenBank/DDBJ databases">
        <title>Draft genome sequence of Anaerostipes caccae (DSM 14662).</title>
        <authorList>
            <person name="Sudarsanam P."/>
            <person name="Ley R."/>
            <person name="Guruge J."/>
            <person name="Turnbaugh P.J."/>
            <person name="Mahowald M."/>
            <person name="Liep D."/>
            <person name="Gordon J."/>
        </authorList>
    </citation>
    <scope>NUCLEOTIDE SEQUENCE</scope>
    <source>
        <strain evidence="2">DSM 14662</strain>
    </source>
</reference>
<gene>
    <name evidence="2" type="ORF">ANACAC_01524</name>
</gene>
<protein>
    <recommendedName>
        <fullName evidence="4">ATPase</fullName>
    </recommendedName>
</protein>
<accession>B0MD81</accession>
<keyword evidence="3" id="KW-1185">Reference proteome</keyword>
<keyword evidence="1" id="KW-0175">Coiled coil</keyword>
<dbReference type="Gene3D" id="1.20.5.2950">
    <property type="match status" value="1"/>
</dbReference>
<sequence>MKKNILTLKGGVKMDAIVNRLAEIESAAAAIVKHAEEEKDELEQEMRRKQTKFDEELKAVTEQRLTEVSKQAESQVSAEKEQLKKKHESKILQLKKEYEQSGEQYAREILERISGV</sequence>
<dbReference type="STRING" id="411490.ANACAC_01524"/>
<evidence type="ECO:0000313" key="3">
    <source>
        <dbReference type="Proteomes" id="UP000004935"/>
    </source>
</evidence>
<dbReference type="EMBL" id="ABAX03000012">
    <property type="protein sequence ID" value="EDR97901.1"/>
    <property type="molecule type" value="Genomic_DNA"/>
</dbReference>
<feature type="coiled-coil region" evidence="1">
    <location>
        <begin position="25"/>
        <end position="104"/>
    </location>
</feature>
<evidence type="ECO:0008006" key="4">
    <source>
        <dbReference type="Google" id="ProtNLM"/>
    </source>
</evidence>
<evidence type="ECO:0000256" key="1">
    <source>
        <dbReference type="SAM" id="Coils"/>
    </source>
</evidence>
<comment type="caution">
    <text evidence="2">The sequence shown here is derived from an EMBL/GenBank/DDBJ whole genome shotgun (WGS) entry which is preliminary data.</text>
</comment>
<dbReference type="AlphaFoldDB" id="B0MD81"/>
<proteinExistence type="predicted"/>
<dbReference type="eggNOG" id="ENOG5033668">
    <property type="taxonomic scope" value="Bacteria"/>
</dbReference>
<dbReference type="Proteomes" id="UP000004935">
    <property type="component" value="Unassembled WGS sequence"/>
</dbReference>
<name>B0MD81_ANACD</name>
<dbReference type="HOGENOM" id="CLU_151197_0_0_9"/>